<dbReference type="AlphaFoldDB" id="A0A5A7Q5U7"/>
<proteinExistence type="predicted"/>
<accession>A0A5A7Q5U7</accession>
<keyword evidence="2" id="KW-0689">Ribosomal protein</keyword>
<reference evidence="3" key="1">
    <citation type="journal article" date="2019" name="Curr. Biol.">
        <title>Genome Sequence of Striga asiatica Provides Insight into the Evolution of Plant Parasitism.</title>
        <authorList>
            <person name="Yoshida S."/>
            <person name="Kim S."/>
            <person name="Wafula E.K."/>
            <person name="Tanskanen J."/>
            <person name="Kim Y.M."/>
            <person name="Honaas L."/>
            <person name="Yang Z."/>
            <person name="Spallek T."/>
            <person name="Conn C.E."/>
            <person name="Ichihashi Y."/>
            <person name="Cheong K."/>
            <person name="Cui S."/>
            <person name="Der J.P."/>
            <person name="Gundlach H."/>
            <person name="Jiao Y."/>
            <person name="Hori C."/>
            <person name="Ishida J.K."/>
            <person name="Kasahara H."/>
            <person name="Kiba T."/>
            <person name="Kim M.S."/>
            <person name="Koo N."/>
            <person name="Laohavisit A."/>
            <person name="Lee Y.H."/>
            <person name="Lumba S."/>
            <person name="McCourt P."/>
            <person name="Mortimer J.C."/>
            <person name="Mutuku J.M."/>
            <person name="Nomura T."/>
            <person name="Sasaki-Sekimoto Y."/>
            <person name="Seto Y."/>
            <person name="Wang Y."/>
            <person name="Wakatake T."/>
            <person name="Sakakibara H."/>
            <person name="Demura T."/>
            <person name="Yamaguchi S."/>
            <person name="Yoneyama K."/>
            <person name="Manabe R.I."/>
            <person name="Nelson D.C."/>
            <person name="Schulman A.H."/>
            <person name="Timko M.P."/>
            <person name="dePamphilis C.W."/>
            <person name="Choi D."/>
            <person name="Shirasu K."/>
        </authorList>
    </citation>
    <scope>NUCLEOTIDE SEQUENCE [LARGE SCALE GENOMIC DNA]</scope>
    <source>
        <strain evidence="3">cv. UVA1</strain>
    </source>
</reference>
<feature type="region of interest" description="Disordered" evidence="1">
    <location>
        <begin position="1"/>
        <end position="25"/>
    </location>
</feature>
<dbReference type="OrthoDB" id="1699974at2759"/>
<gene>
    <name evidence="2" type="ORF">STAS_16452</name>
</gene>
<evidence type="ECO:0000313" key="3">
    <source>
        <dbReference type="Proteomes" id="UP000325081"/>
    </source>
</evidence>
<evidence type="ECO:0000256" key="1">
    <source>
        <dbReference type="SAM" id="MobiDB-lite"/>
    </source>
</evidence>
<keyword evidence="2" id="KW-0687">Ribonucleoprotein</keyword>
<comment type="caution">
    <text evidence="2">The sequence shown here is derived from an EMBL/GenBank/DDBJ whole genome shotgun (WGS) entry which is preliminary data.</text>
</comment>
<dbReference type="Proteomes" id="UP000325081">
    <property type="component" value="Unassembled WGS sequence"/>
</dbReference>
<dbReference type="EMBL" id="BKCP01005739">
    <property type="protein sequence ID" value="GER39817.1"/>
    <property type="molecule type" value="Genomic_DNA"/>
</dbReference>
<organism evidence="2 3">
    <name type="scientific">Striga asiatica</name>
    <name type="common">Asiatic witchweed</name>
    <name type="synonym">Buchnera asiatica</name>
    <dbReference type="NCBI Taxonomy" id="4170"/>
    <lineage>
        <taxon>Eukaryota</taxon>
        <taxon>Viridiplantae</taxon>
        <taxon>Streptophyta</taxon>
        <taxon>Embryophyta</taxon>
        <taxon>Tracheophyta</taxon>
        <taxon>Spermatophyta</taxon>
        <taxon>Magnoliopsida</taxon>
        <taxon>eudicotyledons</taxon>
        <taxon>Gunneridae</taxon>
        <taxon>Pentapetalae</taxon>
        <taxon>asterids</taxon>
        <taxon>lamiids</taxon>
        <taxon>Lamiales</taxon>
        <taxon>Orobanchaceae</taxon>
        <taxon>Buchnereae</taxon>
        <taxon>Striga</taxon>
    </lineage>
</organism>
<dbReference type="GO" id="GO:0005840">
    <property type="term" value="C:ribosome"/>
    <property type="evidence" value="ECO:0007669"/>
    <property type="project" value="UniProtKB-KW"/>
</dbReference>
<protein>
    <submittedName>
        <fullName evidence="2">30S ribosomal protein S4</fullName>
    </submittedName>
</protein>
<keyword evidence="3" id="KW-1185">Reference proteome</keyword>
<sequence length="107" mass="12145">MFGVDDNAANDDVTDETVKNDVDDEVAEEIRKEIDDDVETIHSSHAENLVKTGFHDDARQKKVGIEGTGFMTPYHGERYHLSERVGSNETPKNARELFNRRHATIDM</sequence>
<name>A0A5A7Q5U7_STRAF</name>
<evidence type="ECO:0000313" key="2">
    <source>
        <dbReference type="EMBL" id="GER39817.1"/>
    </source>
</evidence>